<dbReference type="Gene3D" id="1.10.10.10">
    <property type="entry name" value="Winged helix-like DNA-binding domain superfamily/Winged helix DNA-binding domain"/>
    <property type="match status" value="1"/>
</dbReference>
<dbReference type="PANTHER" id="PTHR30579">
    <property type="entry name" value="TRANSCRIPTIONAL REGULATOR"/>
    <property type="match status" value="1"/>
</dbReference>
<dbReference type="Pfam" id="PF00126">
    <property type="entry name" value="HTH_1"/>
    <property type="match status" value="1"/>
</dbReference>
<dbReference type="AlphaFoldDB" id="A0AAP4D1B0"/>
<sequence>MTSLISKKLKYFVTCFESRCINSAADLLCITRSPLVRVIYELEEKTGGRLFVRKYNNLEPTETAISLYEKVKPIYELLHAIEIDFNFGKDKGIGLLCDLSVPYVIYQHIESTLKLQHYSVKCLRQNIESSEVKSLIANPNTIVLSFRNICFPDCFTFHKIADESMYLFIPEAISDKDLTDYNITKDIKLFIKKDVFSAEVKTIVTRTLKDTIPYVEIKESTYDTLSQLMHVAAGEAMMILPKCLTPYFSPPKTRMVKLQNIHVQVGIYVNVNFKNKTDINKLINAISSSIIWNN</sequence>
<evidence type="ECO:0000313" key="7">
    <source>
        <dbReference type="Proteomes" id="UP001223214"/>
    </source>
</evidence>
<dbReference type="PROSITE" id="PS50931">
    <property type="entry name" value="HTH_LYSR"/>
    <property type="match status" value="1"/>
</dbReference>
<keyword evidence="2" id="KW-0805">Transcription regulation</keyword>
<evidence type="ECO:0000313" key="6">
    <source>
        <dbReference type="EMBL" id="MDK9361900.1"/>
    </source>
</evidence>
<comment type="similarity">
    <text evidence="1">Belongs to the LysR transcriptional regulatory family.</text>
</comment>
<organism evidence="6 7">
    <name type="scientific">Lelliottia wanjuensis</name>
    <dbReference type="NCBI Taxonomy" id="3050585"/>
    <lineage>
        <taxon>Bacteria</taxon>
        <taxon>Pseudomonadati</taxon>
        <taxon>Pseudomonadota</taxon>
        <taxon>Gammaproteobacteria</taxon>
        <taxon>Enterobacterales</taxon>
        <taxon>Enterobacteriaceae</taxon>
        <taxon>Lelliottia</taxon>
    </lineage>
</organism>
<comment type="caution">
    <text evidence="6">The sequence shown here is derived from an EMBL/GenBank/DDBJ whole genome shotgun (WGS) entry which is preliminary data.</text>
</comment>
<dbReference type="GO" id="GO:0003700">
    <property type="term" value="F:DNA-binding transcription factor activity"/>
    <property type="evidence" value="ECO:0007669"/>
    <property type="project" value="InterPro"/>
</dbReference>
<feature type="domain" description="HTH lysR-type" evidence="5">
    <location>
        <begin position="4"/>
        <end position="61"/>
    </location>
</feature>
<evidence type="ECO:0000256" key="3">
    <source>
        <dbReference type="ARBA" id="ARBA00023125"/>
    </source>
</evidence>
<accession>A0AAP4D1B0</accession>
<protein>
    <submittedName>
        <fullName evidence="6">LysR family transcriptional regulator</fullName>
    </submittedName>
</protein>
<name>A0AAP4D1B0_9ENTR</name>
<reference evidence="6 7" key="1">
    <citation type="submission" date="2023-06" db="EMBL/GenBank/DDBJ databases">
        <title>Identification and characterization of antibiotic-resistant Gram-negative bacteria.</title>
        <authorList>
            <person name="Cho G.-S."/>
            <person name="Lee J."/>
            <person name="Tai E."/>
            <person name="Jeong S."/>
            <person name="Kim I."/>
            <person name="Kim B.-E."/>
            <person name="Jeong M.-I."/>
            <person name="Oh K.-K."/>
            <person name="Franz C.M.A.P."/>
        </authorList>
    </citation>
    <scope>NUCLEOTIDE SEQUENCE [LARGE SCALE GENOMIC DNA]</scope>
    <source>
        <strain evidence="6 7">V106_12</strain>
    </source>
</reference>
<dbReference type="RefSeq" id="WP_285149651.1">
    <property type="nucleotide sequence ID" value="NZ_JASSOM010000003.1"/>
</dbReference>
<dbReference type="EMBL" id="JASSOM010000003">
    <property type="protein sequence ID" value="MDK9361900.1"/>
    <property type="molecule type" value="Genomic_DNA"/>
</dbReference>
<dbReference type="InterPro" id="IPR036388">
    <property type="entry name" value="WH-like_DNA-bd_sf"/>
</dbReference>
<evidence type="ECO:0000256" key="1">
    <source>
        <dbReference type="ARBA" id="ARBA00009437"/>
    </source>
</evidence>
<evidence type="ECO:0000256" key="4">
    <source>
        <dbReference type="ARBA" id="ARBA00023163"/>
    </source>
</evidence>
<dbReference type="InterPro" id="IPR050176">
    <property type="entry name" value="LTTR"/>
</dbReference>
<dbReference type="Proteomes" id="UP001223214">
    <property type="component" value="Unassembled WGS sequence"/>
</dbReference>
<dbReference type="InterPro" id="IPR000847">
    <property type="entry name" value="LysR_HTH_N"/>
</dbReference>
<dbReference type="InterPro" id="IPR036390">
    <property type="entry name" value="WH_DNA-bd_sf"/>
</dbReference>
<evidence type="ECO:0000256" key="2">
    <source>
        <dbReference type="ARBA" id="ARBA00023015"/>
    </source>
</evidence>
<dbReference type="GO" id="GO:0003677">
    <property type="term" value="F:DNA binding"/>
    <property type="evidence" value="ECO:0007669"/>
    <property type="project" value="UniProtKB-KW"/>
</dbReference>
<dbReference type="SUPFAM" id="SSF46785">
    <property type="entry name" value="Winged helix' DNA-binding domain"/>
    <property type="match status" value="1"/>
</dbReference>
<keyword evidence="3" id="KW-0238">DNA-binding</keyword>
<proteinExistence type="inferred from homology"/>
<evidence type="ECO:0000259" key="5">
    <source>
        <dbReference type="PROSITE" id="PS50931"/>
    </source>
</evidence>
<keyword evidence="7" id="KW-1185">Reference proteome</keyword>
<gene>
    <name evidence="6" type="ORF">QQF32_01590</name>
</gene>
<dbReference type="PANTHER" id="PTHR30579:SF7">
    <property type="entry name" value="HTH-TYPE TRANSCRIPTIONAL REGULATOR LRHA-RELATED"/>
    <property type="match status" value="1"/>
</dbReference>
<keyword evidence="4" id="KW-0804">Transcription</keyword>